<dbReference type="CDD" id="cd00090">
    <property type="entry name" value="HTH_ARSR"/>
    <property type="match status" value="1"/>
</dbReference>
<dbReference type="Proteomes" id="UP000241238">
    <property type="component" value="Chromosome"/>
</dbReference>
<dbReference type="PANTHER" id="PTHR33154">
    <property type="entry name" value="TRANSCRIPTIONAL REGULATOR, ARSR FAMILY"/>
    <property type="match status" value="1"/>
</dbReference>
<accession>A0ABM6U624</accession>
<dbReference type="InterPro" id="IPR051081">
    <property type="entry name" value="HTH_MetalResp_TranReg"/>
</dbReference>
<dbReference type="InterPro" id="IPR011991">
    <property type="entry name" value="ArsR-like_HTH"/>
</dbReference>
<dbReference type="PRINTS" id="PR00778">
    <property type="entry name" value="HTHARSR"/>
</dbReference>
<dbReference type="InterPro" id="IPR036388">
    <property type="entry name" value="WH-like_DNA-bd_sf"/>
</dbReference>
<dbReference type="InterPro" id="IPR036390">
    <property type="entry name" value="WH_DNA-bd_sf"/>
</dbReference>
<evidence type="ECO:0000256" key="2">
    <source>
        <dbReference type="ARBA" id="ARBA00023125"/>
    </source>
</evidence>
<dbReference type="InterPro" id="IPR001845">
    <property type="entry name" value="HTH_ArsR_DNA-bd_dom"/>
</dbReference>
<keyword evidence="1" id="KW-0805">Transcription regulation</keyword>
<evidence type="ECO:0000256" key="1">
    <source>
        <dbReference type="ARBA" id="ARBA00023015"/>
    </source>
</evidence>
<gene>
    <name evidence="5" type="ORF">C4N18_11590</name>
</gene>
<organism evidence="5 6">
    <name type="scientific">Fusobacterium varium ATCC 27725</name>
    <dbReference type="NCBI Taxonomy" id="469618"/>
    <lineage>
        <taxon>Bacteria</taxon>
        <taxon>Fusobacteriati</taxon>
        <taxon>Fusobacteriota</taxon>
        <taxon>Fusobacteriia</taxon>
        <taxon>Fusobacteriales</taxon>
        <taxon>Fusobacteriaceae</taxon>
        <taxon>Fusobacterium</taxon>
    </lineage>
</organism>
<reference evidence="6" key="1">
    <citation type="journal article" date="2018" name="MSphere">
        <title>Fusobacterium Genomics Using MinION and Illumina Sequencing Enables Genome Completion and Correction.</title>
        <authorList>
            <person name="Todd S.M."/>
            <person name="Settlage R.E."/>
            <person name="Lahmers K.K."/>
            <person name="Slade D.J."/>
        </authorList>
    </citation>
    <scope>NUCLEOTIDE SEQUENCE [LARGE SCALE GENOMIC DNA]</scope>
    <source>
        <strain evidence="6">ATCC 27725</strain>
    </source>
</reference>
<protein>
    <submittedName>
        <fullName evidence="5">ArsR family transcriptional regulator</fullName>
    </submittedName>
</protein>
<dbReference type="PROSITE" id="PS50987">
    <property type="entry name" value="HTH_ARSR_2"/>
    <property type="match status" value="1"/>
</dbReference>
<dbReference type="Pfam" id="PF01022">
    <property type="entry name" value="HTH_5"/>
    <property type="match status" value="1"/>
</dbReference>
<feature type="domain" description="HTH arsR-type" evidence="4">
    <location>
        <begin position="1"/>
        <end position="97"/>
    </location>
</feature>
<evidence type="ECO:0000259" key="4">
    <source>
        <dbReference type="PROSITE" id="PS50987"/>
    </source>
</evidence>
<evidence type="ECO:0000313" key="6">
    <source>
        <dbReference type="Proteomes" id="UP000241238"/>
    </source>
</evidence>
<dbReference type="SMART" id="SM00418">
    <property type="entry name" value="HTH_ARSR"/>
    <property type="match status" value="1"/>
</dbReference>
<proteinExistence type="predicted"/>
<evidence type="ECO:0000313" key="5">
    <source>
        <dbReference type="EMBL" id="AVQ31825.1"/>
    </source>
</evidence>
<keyword evidence="6" id="KW-1185">Reference proteome</keyword>
<name>A0ABM6U624_FUSVA</name>
<dbReference type="SUPFAM" id="SSF46785">
    <property type="entry name" value="Winged helix' DNA-binding domain"/>
    <property type="match status" value="1"/>
</dbReference>
<keyword evidence="2" id="KW-0238">DNA-binding</keyword>
<dbReference type="NCBIfam" id="NF033788">
    <property type="entry name" value="HTH_metalloreg"/>
    <property type="match status" value="1"/>
</dbReference>
<dbReference type="PANTHER" id="PTHR33154:SF18">
    <property type="entry name" value="ARSENICAL RESISTANCE OPERON REPRESSOR"/>
    <property type="match status" value="1"/>
</dbReference>
<dbReference type="GeneID" id="77468637"/>
<dbReference type="RefSeq" id="WP_005948181.1">
    <property type="nucleotide sequence ID" value="NZ_CP028103.1"/>
</dbReference>
<dbReference type="Gene3D" id="1.10.10.10">
    <property type="entry name" value="Winged helix-like DNA-binding domain superfamily/Winged helix DNA-binding domain"/>
    <property type="match status" value="1"/>
</dbReference>
<dbReference type="EMBL" id="CP028103">
    <property type="protein sequence ID" value="AVQ31825.1"/>
    <property type="molecule type" value="Genomic_DNA"/>
</dbReference>
<evidence type="ECO:0000256" key="3">
    <source>
        <dbReference type="ARBA" id="ARBA00023163"/>
    </source>
</evidence>
<sequence>MEKKYENMSKLFKALSDPNRLFILEMLKSGEKCACKILEELCIGQSTLSHHMKILYDSGIIKCRKDGKWSYYSFDEEGCKNLKIVLDEILDCKLMMKKEVDNSCQ</sequence>
<keyword evidence="3" id="KW-0804">Transcription</keyword>